<name>A0A8S5P4W2_9CAUD</name>
<evidence type="ECO:0000256" key="1">
    <source>
        <dbReference type="SAM" id="Phobius"/>
    </source>
</evidence>
<dbReference type="EMBL" id="BK015328">
    <property type="protein sequence ID" value="DAE01680.1"/>
    <property type="molecule type" value="Genomic_DNA"/>
</dbReference>
<keyword evidence="1" id="KW-0812">Transmembrane</keyword>
<accession>A0A8S5P4W2</accession>
<organism evidence="2">
    <name type="scientific">Siphoviridae sp. ctkyp1</name>
    <dbReference type="NCBI Taxonomy" id="2825646"/>
    <lineage>
        <taxon>Viruses</taxon>
        <taxon>Duplodnaviria</taxon>
        <taxon>Heunggongvirae</taxon>
        <taxon>Uroviricota</taxon>
        <taxon>Caudoviricetes</taxon>
    </lineage>
</organism>
<keyword evidence="1" id="KW-0472">Membrane</keyword>
<protein>
    <submittedName>
        <fullName evidence="2">Uncharacterized protein</fullName>
    </submittedName>
</protein>
<proteinExistence type="predicted"/>
<reference evidence="2" key="1">
    <citation type="journal article" date="2021" name="Proc. Natl. Acad. Sci. U.S.A.">
        <title>A Catalog of Tens of Thousands of Viruses from Human Metagenomes Reveals Hidden Associations with Chronic Diseases.</title>
        <authorList>
            <person name="Tisza M.J."/>
            <person name="Buck C.B."/>
        </authorList>
    </citation>
    <scope>NUCLEOTIDE SEQUENCE</scope>
    <source>
        <strain evidence="2">Ctkyp1</strain>
    </source>
</reference>
<sequence>MCLKYSYNAVFGFLSAFYVISVYFTTTAQKRF</sequence>
<keyword evidence="1" id="KW-1133">Transmembrane helix</keyword>
<feature type="transmembrane region" description="Helical" evidence="1">
    <location>
        <begin position="6"/>
        <end position="26"/>
    </location>
</feature>
<evidence type="ECO:0000313" key="2">
    <source>
        <dbReference type="EMBL" id="DAE01680.1"/>
    </source>
</evidence>